<sequence length="38" mass="3867">ALAAKRTSPPAALPALAQAVETFVARTTGHPSPPRDEA</sequence>
<protein>
    <submittedName>
        <fullName evidence="1">DUF2520 domain-containing protein</fullName>
    </submittedName>
</protein>
<evidence type="ECO:0000313" key="2">
    <source>
        <dbReference type="Proteomes" id="UP000473571"/>
    </source>
</evidence>
<reference evidence="1 2" key="1">
    <citation type="submission" date="2019-09" db="EMBL/GenBank/DDBJ databases">
        <title>Draft genome sequences of 48 bacterial type strains from the CCUG.</title>
        <authorList>
            <person name="Tunovic T."/>
            <person name="Pineiro-Iglesias B."/>
            <person name="Unosson C."/>
            <person name="Inganas E."/>
            <person name="Ohlen M."/>
            <person name="Cardew S."/>
            <person name="Jensie-Markopoulos S."/>
            <person name="Salva-Serra F."/>
            <person name="Jaen-Luchoro D."/>
            <person name="Karlsson R."/>
            <person name="Svensson-Stadler L."/>
            <person name="Chun J."/>
            <person name="Moore E."/>
        </authorList>
    </citation>
    <scope>NUCLEOTIDE SEQUENCE [LARGE SCALE GENOMIC DNA]</scope>
    <source>
        <strain evidence="1 2">CCUG 65687</strain>
    </source>
</reference>
<dbReference type="AlphaFoldDB" id="A0A6L3N7Q8"/>
<accession>A0A6L3N7Q8</accession>
<comment type="caution">
    <text evidence="1">The sequence shown here is derived from an EMBL/GenBank/DDBJ whole genome shotgun (WGS) entry which is preliminary data.</text>
</comment>
<gene>
    <name evidence="1" type="ORF">F7R13_30595</name>
</gene>
<proteinExistence type="predicted"/>
<dbReference type="EMBL" id="VZOL01000814">
    <property type="protein sequence ID" value="KAB0648386.1"/>
    <property type="molecule type" value="Genomic_DNA"/>
</dbReference>
<evidence type="ECO:0000313" key="1">
    <source>
        <dbReference type="EMBL" id="KAB0648386.1"/>
    </source>
</evidence>
<organism evidence="1 2">
    <name type="scientific">Burkholderia territorii</name>
    <dbReference type="NCBI Taxonomy" id="1503055"/>
    <lineage>
        <taxon>Bacteria</taxon>
        <taxon>Pseudomonadati</taxon>
        <taxon>Pseudomonadota</taxon>
        <taxon>Betaproteobacteria</taxon>
        <taxon>Burkholderiales</taxon>
        <taxon>Burkholderiaceae</taxon>
        <taxon>Burkholderia</taxon>
        <taxon>Burkholderia cepacia complex</taxon>
    </lineage>
</organism>
<feature type="non-terminal residue" evidence="1">
    <location>
        <position position="1"/>
    </location>
</feature>
<name>A0A6L3N7Q8_9BURK</name>
<dbReference type="Proteomes" id="UP000473571">
    <property type="component" value="Unassembled WGS sequence"/>
</dbReference>